<evidence type="ECO:0000313" key="1">
    <source>
        <dbReference type="EMBL" id="PIT69732.1"/>
    </source>
</evidence>
<sequence length="61" mass="7144">MGTDFHLFCFDVFLKLNDPPIFRNHSLTNYNIFFSLWPIKADTIAKAVTPLKIFILHMLLC</sequence>
<dbReference type="EMBL" id="NJPP01000017">
    <property type="protein sequence ID" value="PIT69732.1"/>
    <property type="molecule type" value="Genomic_DNA"/>
</dbReference>
<dbReference type="Proteomes" id="UP000230791">
    <property type="component" value="Unassembled WGS sequence"/>
</dbReference>
<accession>A0A2M6UU68</accession>
<proteinExistence type="predicted"/>
<name>A0A2M6UU68_9HYPH</name>
<gene>
    <name evidence="1" type="ORF">CEV08_05495</name>
</gene>
<evidence type="ECO:0000313" key="2">
    <source>
        <dbReference type="Proteomes" id="UP000230791"/>
    </source>
</evidence>
<protein>
    <submittedName>
        <fullName evidence="1">Uncharacterized protein</fullName>
    </submittedName>
</protein>
<dbReference type="AlphaFoldDB" id="A0A2M6UU68"/>
<organism evidence="1 2">
    <name type="scientific">Bartonella tribocorum</name>
    <dbReference type="NCBI Taxonomy" id="85701"/>
    <lineage>
        <taxon>Bacteria</taxon>
        <taxon>Pseudomonadati</taxon>
        <taxon>Pseudomonadota</taxon>
        <taxon>Alphaproteobacteria</taxon>
        <taxon>Hyphomicrobiales</taxon>
        <taxon>Bartonellaceae</taxon>
        <taxon>Bartonella</taxon>
    </lineage>
</organism>
<reference evidence="1 2" key="1">
    <citation type="submission" date="2017-06" db="EMBL/GenBank/DDBJ databases">
        <title>Draft genome of Bartonella tribocorum C635.</title>
        <authorList>
            <person name="Hadjadj L."/>
            <person name="Jiyipong T."/>
            <person name="Diene S.M."/>
            <person name="Morand S."/>
            <person name="Rolain J.-M."/>
        </authorList>
    </citation>
    <scope>NUCLEOTIDE SEQUENCE [LARGE SCALE GENOMIC DNA]</scope>
    <source>
        <strain evidence="1 2">C635</strain>
    </source>
</reference>
<comment type="caution">
    <text evidence="1">The sequence shown here is derived from an EMBL/GenBank/DDBJ whole genome shotgun (WGS) entry which is preliminary data.</text>
</comment>